<dbReference type="CDD" id="cd00009">
    <property type="entry name" value="AAA"/>
    <property type="match status" value="1"/>
</dbReference>
<dbReference type="CDD" id="cd00130">
    <property type="entry name" value="PAS"/>
    <property type="match status" value="1"/>
</dbReference>
<keyword evidence="3" id="KW-0805">Transcription regulation</keyword>
<dbReference type="Gene3D" id="3.30.450.20">
    <property type="entry name" value="PAS domain"/>
    <property type="match status" value="1"/>
</dbReference>
<sequence>MYKLIDVTPDTLDHGTNLVDSLILPEDRDAVRGKIYTSFVEDRPYQMVYRMRLPCGTIKWIWEQGEVVCGESGELLFLEGIMMDLSEYKAIENSIKEESSISVLSCRTANGFGLMVGTSAPMQTLYSQIEKAAQSSSNVLILGETGTGKELCAQTIHELSGRKGAFVPVNCGAIPEQLIESEFFGHVRGAFTGAVGNRDGFIKAAHEGTLFLDEIGELPLHLQVKLLRTLESKQFTPVGSNTPQRSTFRLIAATHQNLPSMVKNKTMRSDFFYRINVLMVKVPPLRERCGDLDLLIEAYLNANDTAGQVPQHVRAAMEQHSWPGNIREMHNFLERFFMFGDASIEGFDCDDCEAFFSDTDTPLEESVRAFEYRLIVQAMEKCRWRQGEAAKLLGLNLRTFQRKIKCHNLSK</sequence>
<evidence type="ECO:0000259" key="5">
    <source>
        <dbReference type="PROSITE" id="PS50045"/>
    </source>
</evidence>
<keyword evidence="1" id="KW-0547">Nucleotide-binding</keyword>
<dbReference type="InterPro" id="IPR000014">
    <property type="entry name" value="PAS"/>
</dbReference>
<keyword evidence="2" id="KW-0067">ATP-binding</keyword>
<dbReference type="Pfam" id="PF02954">
    <property type="entry name" value="HTH_8"/>
    <property type="match status" value="1"/>
</dbReference>
<proteinExistence type="predicted"/>
<dbReference type="Pfam" id="PF25601">
    <property type="entry name" value="AAA_lid_14"/>
    <property type="match status" value="1"/>
</dbReference>
<dbReference type="Gene3D" id="1.10.8.60">
    <property type="match status" value="1"/>
</dbReference>
<name>A0A7W8BYH0_9BACT</name>
<dbReference type="InterPro" id="IPR009057">
    <property type="entry name" value="Homeodomain-like_sf"/>
</dbReference>
<dbReference type="InterPro" id="IPR003593">
    <property type="entry name" value="AAA+_ATPase"/>
</dbReference>
<dbReference type="FunFam" id="3.40.50.300:FF:000006">
    <property type="entry name" value="DNA-binding transcriptional regulator NtrC"/>
    <property type="match status" value="1"/>
</dbReference>
<evidence type="ECO:0000256" key="1">
    <source>
        <dbReference type="ARBA" id="ARBA00022741"/>
    </source>
</evidence>
<evidence type="ECO:0000256" key="3">
    <source>
        <dbReference type="ARBA" id="ARBA00023015"/>
    </source>
</evidence>
<reference evidence="7 8" key="1">
    <citation type="submission" date="2020-08" db="EMBL/GenBank/DDBJ databases">
        <title>Genomic Encyclopedia of Type Strains, Phase IV (KMG-IV): sequencing the most valuable type-strain genomes for metagenomic binning, comparative biology and taxonomic classification.</title>
        <authorList>
            <person name="Goeker M."/>
        </authorList>
    </citation>
    <scope>NUCLEOTIDE SEQUENCE [LARGE SCALE GENOMIC DNA]</scope>
    <source>
        <strain evidence="7 8">DSM 11275</strain>
    </source>
</reference>
<evidence type="ECO:0000256" key="2">
    <source>
        <dbReference type="ARBA" id="ARBA00022840"/>
    </source>
</evidence>
<dbReference type="PRINTS" id="PR01590">
    <property type="entry name" value="HTHFIS"/>
</dbReference>
<evidence type="ECO:0000313" key="8">
    <source>
        <dbReference type="Proteomes" id="UP000539075"/>
    </source>
</evidence>
<dbReference type="SUPFAM" id="SSF46689">
    <property type="entry name" value="Homeodomain-like"/>
    <property type="match status" value="1"/>
</dbReference>
<dbReference type="InterPro" id="IPR035965">
    <property type="entry name" value="PAS-like_dom_sf"/>
</dbReference>
<accession>A0A7W8BYH0</accession>
<dbReference type="Pfam" id="PF00158">
    <property type="entry name" value="Sigma54_activat"/>
    <property type="match status" value="1"/>
</dbReference>
<dbReference type="GO" id="GO:0005524">
    <property type="term" value="F:ATP binding"/>
    <property type="evidence" value="ECO:0007669"/>
    <property type="project" value="UniProtKB-KW"/>
</dbReference>
<feature type="domain" description="Sigma-54 factor interaction" evidence="5">
    <location>
        <begin position="115"/>
        <end position="338"/>
    </location>
</feature>
<dbReference type="SUPFAM" id="SSF55785">
    <property type="entry name" value="PYP-like sensor domain (PAS domain)"/>
    <property type="match status" value="1"/>
</dbReference>
<dbReference type="InterPro" id="IPR002197">
    <property type="entry name" value="HTH_Fis"/>
</dbReference>
<dbReference type="PROSITE" id="PS50045">
    <property type="entry name" value="SIGMA54_INTERACT_4"/>
    <property type="match status" value="1"/>
</dbReference>
<evidence type="ECO:0000256" key="4">
    <source>
        <dbReference type="ARBA" id="ARBA00023163"/>
    </source>
</evidence>
<dbReference type="PROSITE" id="PS50113">
    <property type="entry name" value="PAC"/>
    <property type="match status" value="1"/>
</dbReference>
<dbReference type="AlphaFoldDB" id="A0A7W8BYH0"/>
<evidence type="ECO:0000259" key="6">
    <source>
        <dbReference type="PROSITE" id="PS50113"/>
    </source>
</evidence>
<keyword evidence="4" id="KW-0804">Transcription</keyword>
<dbReference type="Gene3D" id="3.40.50.300">
    <property type="entry name" value="P-loop containing nucleotide triphosphate hydrolases"/>
    <property type="match status" value="1"/>
</dbReference>
<gene>
    <name evidence="7" type="ORF">HNQ38_000334</name>
</gene>
<dbReference type="SMART" id="SM00382">
    <property type="entry name" value="AAA"/>
    <property type="match status" value="1"/>
</dbReference>
<organism evidence="7 8">
    <name type="scientific">Desulfovibrio intestinalis</name>
    <dbReference type="NCBI Taxonomy" id="58621"/>
    <lineage>
        <taxon>Bacteria</taxon>
        <taxon>Pseudomonadati</taxon>
        <taxon>Thermodesulfobacteriota</taxon>
        <taxon>Desulfovibrionia</taxon>
        <taxon>Desulfovibrionales</taxon>
        <taxon>Desulfovibrionaceae</taxon>
        <taxon>Desulfovibrio</taxon>
    </lineage>
</organism>
<dbReference type="InterPro" id="IPR013655">
    <property type="entry name" value="PAS_fold_3"/>
</dbReference>
<protein>
    <submittedName>
        <fullName evidence="7">Transcriptional regulator with PAS, ATPase and Fis domain</fullName>
    </submittedName>
</protein>
<dbReference type="Proteomes" id="UP000539075">
    <property type="component" value="Unassembled WGS sequence"/>
</dbReference>
<dbReference type="InterPro" id="IPR027417">
    <property type="entry name" value="P-loop_NTPase"/>
</dbReference>
<dbReference type="Gene3D" id="1.10.10.60">
    <property type="entry name" value="Homeodomain-like"/>
    <property type="match status" value="1"/>
</dbReference>
<dbReference type="GO" id="GO:0043565">
    <property type="term" value="F:sequence-specific DNA binding"/>
    <property type="evidence" value="ECO:0007669"/>
    <property type="project" value="InterPro"/>
</dbReference>
<dbReference type="PANTHER" id="PTHR32071">
    <property type="entry name" value="TRANSCRIPTIONAL REGULATORY PROTEIN"/>
    <property type="match status" value="1"/>
</dbReference>
<evidence type="ECO:0000313" key="7">
    <source>
        <dbReference type="EMBL" id="MBB5142271.1"/>
    </source>
</evidence>
<dbReference type="InterPro" id="IPR058031">
    <property type="entry name" value="AAA_lid_NorR"/>
</dbReference>
<keyword evidence="8" id="KW-1185">Reference proteome</keyword>
<dbReference type="EMBL" id="JACHGO010000001">
    <property type="protein sequence ID" value="MBB5142271.1"/>
    <property type="molecule type" value="Genomic_DNA"/>
</dbReference>
<dbReference type="PROSITE" id="PS00676">
    <property type="entry name" value="SIGMA54_INTERACT_2"/>
    <property type="match status" value="1"/>
</dbReference>
<dbReference type="GO" id="GO:0006355">
    <property type="term" value="P:regulation of DNA-templated transcription"/>
    <property type="evidence" value="ECO:0007669"/>
    <property type="project" value="InterPro"/>
</dbReference>
<comment type="caution">
    <text evidence="7">The sequence shown here is derived from an EMBL/GenBank/DDBJ whole genome shotgun (WGS) entry which is preliminary data.</text>
</comment>
<feature type="domain" description="PAC" evidence="6">
    <location>
        <begin position="45"/>
        <end position="97"/>
    </location>
</feature>
<dbReference type="InterPro" id="IPR025943">
    <property type="entry name" value="Sigma_54_int_dom_ATP-bd_2"/>
</dbReference>
<dbReference type="InterPro" id="IPR000700">
    <property type="entry name" value="PAS-assoc_C"/>
</dbReference>
<dbReference type="Pfam" id="PF08447">
    <property type="entry name" value="PAS_3"/>
    <property type="match status" value="1"/>
</dbReference>
<dbReference type="SUPFAM" id="SSF52540">
    <property type="entry name" value="P-loop containing nucleoside triphosphate hydrolases"/>
    <property type="match status" value="1"/>
</dbReference>
<dbReference type="InterPro" id="IPR002078">
    <property type="entry name" value="Sigma_54_int"/>
</dbReference>